<protein>
    <recommendedName>
        <fullName evidence="5">Integrase zinc-binding domain-containing protein</fullName>
    </recommendedName>
</protein>
<evidence type="ECO:0000256" key="1">
    <source>
        <dbReference type="SAM" id="MobiDB-lite"/>
    </source>
</evidence>
<evidence type="ECO:0000313" key="3">
    <source>
        <dbReference type="EMBL" id="CAK8987990.1"/>
    </source>
</evidence>
<accession>A0ABP0HEH4</accession>
<evidence type="ECO:0000313" key="4">
    <source>
        <dbReference type="Proteomes" id="UP001642464"/>
    </source>
</evidence>
<proteinExistence type="predicted"/>
<gene>
    <name evidence="2" type="ORF">SCF082_LOCUS1165</name>
    <name evidence="3" type="ORF">SCF082_LOCUS1198</name>
</gene>
<name>A0ABP0HEH4_9DINO</name>
<dbReference type="Proteomes" id="UP001642464">
    <property type="component" value="Unassembled WGS sequence"/>
</dbReference>
<evidence type="ECO:0008006" key="5">
    <source>
        <dbReference type="Google" id="ProtNLM"/>
    </source>
</evidence>
<evidence type="ECO:0000313" key="2">
    <source>
        <dbReference type="EMBL" id="CAK8987906.1"/>
    </source>
</evidence>
<comment type="caution">
    <text evidence="2">The sequence shown here is derived from an EMBL/GenBank/DDBJ whole genome shotgun (WGS) entry which is preliminary data.</text>
</comment>
<sequence length="270" mass="31216">MGVKCIAVLLGIGEHRLRKLQCGAPDLRFGAKEYRSKPGTWSIDRFLQVCYDNVAETLPDRFIRRGRASKMTPPGDLDDDERDTDREQIDSDVENTDELRDWLSTTPAGHLTHLLPHQAIVTKYLPPGNVMDLYEHYKSTQQMLGTYVYSTFKRVYERRWRDILRFRDRTLFTQCEVCQVRKQDLGDKSLSFDQKLGALQQYRQHLHDQFCNRTVCWRLQAESADPSTDILAVSTDGLDQAKFALPRDPNLRRSAALAKHIRPRLKVHGA</sequence>
<organism evidence="2 4">
    <name type="scientific">Durusdinium trenchii</name>
    <dbReference type="NCBI Taxonomy" id="1381693"/>
    <lineage>
        <taxon>Eukaryota</taxon>
        <taxon>Sar</taxon>
        <taxon>Alveolata</taxon>
        <taxon>Dinophyceae</taxon>
        <taxon>Suessiales</taxon>
        <taxon>Symbiodiniaceae</taxon>
        <taxon>Durusdinium</taxon>
    </lineage>
</organism>
<dbReference type="EMBL" id="CAXAMM010000547">
    <property type="protein sequence ID" value="CAK8987906.1"/>
    <property type="molecule type" value="Genomic_DNA"/>
</dbReference>
<reference evidence="2 4" key="1">
    <citation type="submission" date="2024-02" db="EMBL/GenBank/DDBJ databases">
        <authorList>
            <person name="Chen Y."/>
            <person name="Shah S."/>
            <person name="Dougan E. K."/>
            <person name="Thang M."/>
            <person name="Chan C."/>
        </authorList>
    </citation>
    <scope>NUCLEOTIDE SEQUENCE [LARGE SCALE GENOMIC DNA]</scope>
</reference>
<keyword evidence="4" id="KW-1185">Reference proteome</keyword>
<dbReference type="EMBL" id="CAXAMM010000559">
    <property type="protein sequence ID" value="CAK8987990.1"/>
    <property type="molecule type" value="Genomic_DNA"/>
</dbReference>
<feature type="region of interest" description="Disordered" evidence="1">
    <location>
        <begin position="65"/>
        <end position="91"/>
    </location>
</feature>